<evidence type="ECO:0000256" key="3">
    <source>
        <dbReference type="ARBA" id="ARBA00022694"/>
    </source>
</evidence>
<name>A0ABZ1BUZ4_9FIRM</name>
<keyword evidence="3" id="KW-0819">tRNA processing</keyword>
<dbReference type="Proteomes" id="UP001332192">
    <property type="component" value="Chromosome"/>
</dbReference>
<dbReference type="RefSeq" id="WP_324715713.1">
    <property type="nucleotide sequence ID" value="NZ_CP141615.1"/>
</dbReference>
<evidence type="ECO:0000256" key="9">
    <source>
        <dbReference type="SAM" id="MobiDB-lite"/>
    </source>
</evidence>
<feature type="domain" description="4Fe-4S ferredoxin-type" evidence="10">
    <location>
        <begin position="219"/>
        <end position="247"/>
    </location>
</feature>
<dbReference type="PANTHER" id="PTHR30002:SF4">
    <property type="entry name" value="EPOXYQUEUOSINE REDUCTASE"/>
    <property type="match status" value="1"/>
</dbReference>
<evidence type="ECO:0000313" key="12">
    <source>
        <dbReference type="Proteomes" id="UP001332192"/>
    </source>
</evidence>
<dbReference type="InterPro" id="IPR004453">
    <property type="entry name" value="QueG"/>
</dbReference>
<dbReference type="InterPro" id="IPR013542">
    <property type="entry name" value="QueG_DUF1730"/>
</dbReference>
<evidence type="ECO:0000256" key="2">
    <source>
        <dbReference type="ARBA" id="ARBA00022490"/>
    </source>
</evidence>
<dbReference type="Pfam" id="PF08331">
    <property type="entry name" value="QueG_DUF1730"/>
    <property type="match status" value="1"/>
</dbReference>
<dbReference type="Gene3D" id="3.30.70.20">
    <property type="match status" value="1"/>
</dbReference>
<keyword evidence="7" id="KW-0408">Iron</keyword>
<protein>
    <submittedName>
        <fullName evidence="11">QueG-associated DUF1730 domain-containing protein</fullName>
    </submittedName>
</protein>
<accession>A0ABZ1BUZ4</accession>
<sequence>MMSPEKRSETPTHDRPGGAGFYAALDDVARSLGLAALGVVEAEPQADLAGTLRERQQDGTYPLFCPGDVQLRTEPERWLPGCRSLWVAALPYRPPAAVRLPRPRPQGARPGGPAGRIAAYALAEDYHHAMRRRLRTLVRWASRRTGLPRRRHFRILVDTGPPVERHLWRLSGAGWIGKNTCAYVPGGGSWVVLGVVATTLPPPPEAGAAATPGLPERRAAPQLSDPCAGCNRCVQACPTGALRPYVMDPRRCIAQFSQRPGPLRVEQEGRQLHGWLFGCDVCQMVCPHNAPDRAPLAFASSLALEPAPGASGTLPLAEVLAMTPAAFRARYGATAVAWRSLSLLQRNAAFVAGQALRRAGRKEEGRILQELLARLAEAHPSPAVRHACAAALGRPSDQASGAPQPSGSSSSSA</sequence>
<dbReference type="EMBL" id="CP141615">
    <property type="protein sequence ID" value="WRP16440.1"/>
    <property type="molecule type" value="Genomic_DNA"/>
</dbReference>
<keyword evidence="1" id="KW-0004">4Fe-4S</keyword>
<dbReference type="Pfam" id="PF13484">
    <property type="entry name" value="Fer4_16"/>
    <property type="match status" value="1"/>
</dbReference>
<dbReference type="InterPro" id="IPR017900">
    <property type="entry name" value="4Fe4S_Fe_S_CS"/>
</dbReference>
<keyword evidence="2" id="KW-0963">Cytoplasm</keyword>
<evidence type="ECO:0000256" key="5">
    <source>
        <dbReference type="ARBA" id="ARBA00022785"/>
    </source>
</evidence>
<keyword evidence="4" id="KW-0479">Metal-binding</keyword>
<keyword evidence="5" id="KW-0671">Queuosine biosynthesis</keyword>
<dbReference type="InterPro" id="IPR017896">
    <property type="entry name" value="4Fe4S_Fe-S-bd"/>
</dbReference>
<feature type="region of interest" description="Disordered" evidence="9">
    <location>
        <begin position="388"/>
        <end position="413"/>
    </location>
</feature>
<evidence type="ECO:0000256" key="4">
    <source>
        <dbReference type="ARBA" id="ARBA00022723"/>
    </source>
</evidence>
<evidence type="ECO:0000259" key="10">
    <source>
        <dbReference type="PROSITE" id="PS51379"/>
    </source>
</evidence>
<evidence type="ECO:0000313" key="11">
    <source>
        <dbReference type="EMBL" id="WRP16440.1"/>
    </source>
</evidence>
<proteinExistence type="predicted"/>
<feature type="compositionally biased region" description="Low complexity" evidence="9">
    <location>
        <begin position="398"/>
        <end position="413"/>
    </location>
</feature>
<evidence type="ECO:0000256" key="8">
    <source>
        <dbReference type="ARBA" id="ARBA00023014"/>
    </source>
</evidence>
<evidence type="ECO:0000256" key="1">
    <source>
        <dbReference type="ARBA" id="ARBA00022485"/>
    </source>
</evidence>
<keyword evidence="6" id="KW-0560">Oxidoreductase</keyword>
<reference evidence="11 12" key="1">
    <citation type="journal article" date="2024" name="Front. Microbiol.">
        <title>Novel thermophilic genera Geochorda gen. nov. and Carboxydochorda gen. nov. from the deep terrestrial subsurface reveal the ecophysiological diversity in the class Limnochordia.</title>
        <authorList>
            <person name="Karnachuk O.V."/>
            <person name="Lukina A.P."/>
            <person name="Avakyan M.R."/>
            <person name="Kadnikov V.V."/>
            <person name="Begmatov S."/>
            <person name="Beletsky A.V."/>
            <person name="Vlasova K.G."/>
            <person name="Novikov A.A."/>
            <person name="Shcherbakova V.A."/>
            <person name="Mardanov A.V."/>
            <person name="Ravin N.V."/>
        </authorList>
    </citation>
    <scope>NUCLEOTIDE SEQUENCE [LARGE SCALE GENOMIC DNA]</scope>
    <source>
        <strain evidence="11 12">L945</strain>
    </source>
</reference>
<keyword evidence="8" id="KW-0411">Iron-sulfur</keyword>
<dbReference type="PROSITE" id="PS00198">
    <property type="entry name" value="4FE4S_FER_1"/>
    <property type="match status" value="1"/>
</dbReference>
<evidence type="ECO:0000256" key="7">
    <source>
        <dbReference type="ARBA" id="ARBA00023004"/>
    </source>
</evidence>
<organism evidence="11 12">
    <name type="scientific">Carboxydichorda subterranea</name>
    <dbReference type="NCBI Taxonomy" id="3109565"/>
    <lineage>
        <taxon>Bacteria</taxon>
        <taxon>Bacillati</taxon>
        <taxon>Bacillota</taxon>
        <taxon>Limnochordia</taxon>
        <taxon>Limnochordales</taxon>
        <taxon>Geochordaceae</taxon>
        <taxon>Carboxydichorda</taxon>
    </lineage>
</organism>
<gene>
    <name evidence="11" type="ORF">U7230_10060</name>
</gene>
<evidence type="ECO:0000256" key="6">
    <source>
        <dbReference type="ARBA" id="ARBA00023002"/>
    </source>
</evidence>
<dbReference type="PROSITE" id="PS51379">
    <property type="entry name" value="4FE4S_FER_2"/>
    <property type="match status" value="1"/>
</dbReference>
<keyword evidence="12" id="KW-1185">Reference proteome</keyword>
<dbReference type="PANTHER" id="PTHR30002">
    <property type="entry name" value="EPOXYQUEUOSINE REDUCTASE"/>
    <property type="match status" value="1"/>
</dbReference>
<dbReference type="SUPFAM" id="SSF54862">
    <property type="entry name" value="4Fe-4S ferredoxins"/>
    <property type="match status" value="1"/>
</dbReference>